<evidence type="ECO:0000256" key="11">
    <source>
        <dbReference type="ARBA" id="ARBA00023136"/>
    </source>
</evidence>
<dbReference type="PANTHER" id="PTHR24305">
    <property type="entry name" value="CYTOCHROME P450"/>
    <property type="match status" value="1"/>
</dbReference>
<organism evidence="14 15">
    <name type="scientific">Microthyrium microscopicum</name>
    <dbReference type="NCBI Taxonomy" id="703497"/>
    <lineage>
        <taxon>Eukaryota</taxon>
        <taxon>Fungi</taxon>
        <taxon>Dikarya</taxon>
        <taxon>Ascomycota</taxon>
        <taxon>Pezizomycotina</taxon>
        <taxon>Dothideomycetes</taxon>
        <taxon>Dothideomycetes incertae sedis</taxon>
        <taxon>Microthyriales</taxon>
        <taxon>Microthyriaceae</taxon>
        <taxon>Microthyrium</taxon>
    </lineage>
</organism>
<dbReference type="GO" id="GO:0016020">
    <property type="term" value="C:membrane"/>
    <property type="evidence" value="ECO:0007669"/>
    <property type="project" value="UniProtKB-SubCell"/>
</dbReference>
<dbReference type="CDD" id="cd11058">
    <property type="entry name" value="CYP60B-like"/>
    <property type="match status" value="1"/>
</dbReference>
<comment type="cofactor">
    <cofactor evidence="1 12">
        <name>heme</name>
        <dbReference type="ChEBI" id="CHEBI:30413"/>
    </cofactor>
</comment>
<sequence length="497" mass="56549">MLAASYFSVSRSDLRNLTIGIVAIVFLRRLYLSVYNVFFHPLANYPGPWVYAASDIPSVILKLSGTVPQTYLTLHEKYGTVVRVGVNELSYIAPKAWDDIYGQRSGRGQMEQAGVMASSEPFGAKSMLAASSEDHRRHRRLVSHAFSDKALREQEHLIRKYVDLLMCRLKEQAEAPGPVDMVRWFSYLTFDIISDLTYGESFHCLAESRYHPWVTMTFETLKAHTFRNVAKSFGFSRLISLFTPKAVKETGKAYVNFAIASTKRRLQTETQRPDFITYILRHQDRDTAMSTSEIQANSYLFILGGSETTSTAMCGVTYYLSRHPAILAKLVHEIRMAFPLESDIDFHAVSQLPYFRAVLNESLRMYPPSPVNRTRKVPVGGARIDGRFVPEDTIVGVAQFAAYRSSRNFKEADLFMPERWMGDPKFSSDQRDVLQPFSVGPRNCIGKNLALMEMRLVLARLLHGFELGECLDVEWSKQKAYMVWEKPPLPVNLSLRS</sequence>
<keyword evidence="5" id="KW-0812">Transmembrane</keyword>
<dbReference type="PROSITE" id="PS00086">
    <property type="entry name" value="CYTOCHROME_P450"/>
    <property type="match status" value="1"/>
</dbReference>
<dbReference type="GO" id="GO:0016705">
    <property type="term" value="F:oxidoreductase activity, acting on paired donors, with incorporation or reduction of molecular oxygen"/>
    <property type="evidence" value="ECO:0007669"/>
    <property type="project" value="InterPro"/>
</dbReference>
<evidence type="ECO:0000256" key="10">
    <source>
        <dbReference type="ARBA" id="ARBA00023033"/>
    </source>
</evidence>
<keyword evidence="11" id="KW-0472">Membrane</keyword>
<dbReference type="Proteomes" id="UP000799302">
    <property type="component" value="Unassembled WGS sequence"/>
</dbReference>
<evidence type="ECO:0000256" key="5">
    <source>
        <dbReference type="ARBA" id="ARBA00022692"/>
    </source>
</evidence>
<dbReference type="InterPro" id="IPR036396">
    <property type="entry name" value="Cyt_P450_sf"/>
</dbReference>
<dbReference type="GO" id="GO:0004497">
    <property type="term" value="F:monooxygenase activity"/>
    <property type="evidence" value="ECO:0007669"/>
    <property type="project" value="UniProtKB-KW"/>
</dbReference>
<evidence type="ECO:0000256" key="4">
    <source>
        <dbReference type="ARBA" id="ARBA00022617"/>
    </source>
</evidence>
<keyword evidence="6 12" id="KW-0479">Metal-binding</keyword>
<evidence type="ECO:0000256" key="8">
    <source>
        <dbReference type="ARBA" id="ARBA00023002"/>
    </source>
</evidence>
<evidence type="ECO:0000256" key="12">
    <source>
        <dbReference type="PIRSR" id="PIRSR602401-1"/>
    </source>
</evidence>
<comment type="similarity">
    <text evidence="3 13">Belongs to the cytochrome P450 family.</text>
</comment>
<reference evidence="14" key="1">
    <citation type="journal article" date="2020" name="Stud. Mycol.">
        <title>101 Dothideomycetes genomes: a test case for predicting lifestyles and emergence of pathogens.</title>
        <authorList>
            <person name="Haridas S."/>
            <person name="Albert R."/>
            <person name="Binder M."/>
            <person name="Bloem J."/>
            <person name="Labutti K."/>
            <person name="Salamov A."/>
            <person name="Andreopoulos B."/>
            <person name="Baker S."/>
            <person name="Barry K."/>
            <person name="Bills G."/>
            <person name="Bluhm B."/>
            <person name="Cannon C."/>
            <person name="Castanera R."/>
            <person name="Culley D."/>
            <person name="Daum C."/>
            <person name="Ezra D."/>
            <person name="Gonzalez J."/>
            <person name="Henrissat B."/>
            <person name="Kuo A."/>
            <person name="Liang C."/>
            <person name="Lipzen A."/>
            <person name="Lutzoni F."/>
            <person name="Magnuson J."/>
            <person name="Mondo S."/>
            <person name="Nolan M."/>
            <person name="Ohm R."/>
            <person name="Pangilinan J."/>
            <person name="Park H.-J."/>
            <person name="Ramirez L."/>
            <person name="Alfaro M."/>
            <person name="Sun H."/>
            <person name="Tritt A."/>
            <person name="Yoshinaga Y."/>
            <person name="Zwiers L.-H."/>
            <person name="Turgeon B."/>
            <person name="Goodwin S."/>
            <person name="Spatafora J."/>
            <person name="Crous P."/>
            <person name="Grigoriev I."/>
        </authorList>
    </citation>
    <scope>NUCLEOTIDE SEQUENCE</scope>
    <source>
        <strain evidence="14">CBS 115976</strain>
    </source>
</reference>
<dbReference type="InterPro" id="IPR050121">
    <property type="entry name" value="Cytochrome_P450_monoxygenase"/>
</dbReference>
<dbReference type="PRINTS" id="PR00463">
    <property type="entry name" value="EP450I"/>
</dbReference>
<evidence type="ECO:0000313" key="14">
    <source>
        <dbReference type="EMBL" id="KAF2666419.1"/>
    </source>
</evidence>
<dbReference type="InterPro" id="IPR002401">
    <property type="entry name" value="Cyt_P450_E_grp-I"/>
</dbReference>
<evidence type="ECO:0000256" key="7">
    <source>
        <dbReference type="ARBA" id="ARBA00022989"/>
    </source>
</evidence>
<gene>
    <name evidence="14" type="ORF">BT63DRAFT_442650</name>
</gene>
<keyword evidence="8 13" id="KW-0560">Oxidoreductase</keyword>
<dbReference type="GO" id="GO:0009403">
    <property type="term" value="P:toxin biosynthetic process"/>
    <property type="evidence" value="ECO:0007669"/>
    <property type="project" value="UniProtKB-ARBA"/>
</dbReference>
<evidence type="ECO:0000313" key="15">
    <source>
        <dbReference type="Proteomes" id="UP000799302"/>
    </source>
</evidence>
<dbReference type="Pfam" id="PF00067">
    <property type="entry name" value="p450"/>
    <property type="match status" value="1"/>
</dbReference>
<dbReference type="SUPFAM" id="SSF48264">
    <property type="entry name" value="Cytochrome P450"/>
    <property type="match status" value="1"/>
</dbReference>
<dbReference type="FunFam" id="1.10.630.10:FF:000047">
    <property type="entry name" value="Cytochrome P450 monooxygenase"/>
    <property type="match status" value="1"/>
</dbReference>
<dbReference type="EMBL" id="MU004239">
    <property type="protein sequence ID" value="KAF2666419.1"/>
    <property type="molecule type" value="Genomic_DNA"/>
</dbReference>
<evidence type="ECO:0000256" key="3">
    <source>
        <dbReference type="ARBA" id="ARBA00010617"/>
    </source>
</evidence>
<evidence type="ECO:0000256" key="6">
    <source>
        <dbReference type="ARBA" id="ARBA00022723"/>
    </source>
</evidence>
<dbReference type="PRINTS" id="PR00385">
    <property type="entry name" value="P450"/>
</dbReference>
<keyword evidence="7" id="KW-1133">Transmembrane helix</keyword>
<dbReference type="OrthoDB" id="1470350at2759"/>
<evidence type="ECO:0000256" key="2">
    <source>
        <dbReference type="ARBA" id="ARBA00004167"/>
    </source>
</evidence>
<evidence type="ECO:0000256" key="1">
    <source>
        <dbReference type="ARBA" id="ARBA00001971"/>
    </source>
</evidence>
<protein>
    <submittedName>
        <fullName evidence="14">Isotrichodermin C-15 hydroxylase</fullName>
    </submittedName>
</protein>
<keyword evidence="9 12" id="KW-0408">Iron</keyword>
<dbReference type="GO" id="GO:0005506">
    <property type="term" value="F:iron ion binding"/>
    <property type="evidence" value="ECO:0007669"/>
    <property type="project" value="InterPro"/>
</dbReference>
<dbReference type="AlphaFoldDB" id="A0A6A6U2A8"/>
<dbReference type="InterPro" id="IPR017972">
    <property type="entry name" value="Cyt_P450_CS"/>
</dbReference>
<evidence type="ECO:0000256" key="13">
    <source>
        <dbReference type="RuleBase" id="RU000461"/>
    </source>
</evidence>
<dbReference type="PANTHER" id="PTHR24305:SF210">
    <property type="entry name" value="CYTOCHROME P450 MONOOXYGENASE ASQL-RELATED"/>
    <property type="match status" value="1"/>
</dbReference>
<dbReference type="InterPro" id="IPR001128">
    <property type="entry name" value="Cyt_P450"/>
</dbReference>
<accession>A0A6A6U2A8</accession>
<evidence type="ECO:0000256" key="9">
    <source>
        <dbReference type="ARBA" id="ARBA00023004"/>
    </source>
</evidence>
<dbReference type="Gene3D" id="1.10.630.10">
    <property type="entry name" value="Cytochrome P450"/>
    <property type="match status" value="1"/>
</dbReference>
<proteinExistence type="inferred from homology"/>
<keyword evidence="15" id="KW-1185">Reference proteome</keyword>
<name>A0A6A6U2A8_9PEZI</name>
<keyword evidence="4 12" id="KW-0349">Heme</keyword>
<dbReference type="GO" id="GO:0020037">
    <property type="term" value="F:heme binding"/>
    <property type="evidence" value="ECO:0007669"/>
    <property type="project" value="InterPro"/>
</dbReference>
<comment type="subcellular location">
    <subcellularLocation>
        <location evidence="2">Membrane</location>
        <topology evidence="2">Single-pass membrane protein</topology>
    </subcellularLocation>
</comment>
<feature type="binding site" description="axial binding residue" evidence="12">
    <location>
        <position position="444"/>
    </location>
    <ligand>
        <name>heme</name>
        <dbReference type="ChEBI" id="CHEBI:30413"/>
    </ligand>
    <ligandPart>
        <name>Fe</name>
        <dbReference type="ChEBI" id="CHEBI:18248"/>
    </ligandPart>
</feature>
<keyword evidence="10 13" id="KW-0503">Monooxygenase</keyword>